<evidence type="ECO:0000256" key="1">
    <source>
        <dbReference type="SAM" id="MobiDB-lite"/>
    </source>
</evidence>
<comment type="caution">
    <text evidence="2">The sequence shown here is derived from an EMBL/GenBank/DDBJ whole genome shotgun (WGS) entry which is preliminary data.</text>
</comment>
<name>A0A8T0J1E4_CERPU</name>
<accession>A0A8T0J1E4</accession>
<dbReference type="AlphaFoldDB" id="A0A8T0J1E4"/>
<proteinExistence type="predicted"/>
<dbReference type="Proteomes" id="UP000822688">
    <property type="component" value="Chromosome 1"/>
</dbReference>
<organism evidence="2 3">
    <name type="scientific">Ceratodon purpureus</name>
    <name type="common">Fire moss</name>
    <name type="synonym">Dicranum purpureum</name>
    <dbReference type="NCBI Taxonomy" id="3225"/>
    <lineage>
        <taxon>Eukaryota</taxon>
        <taxon>Viridiplantae</taxon>
        <taxon>Streptophyta</taxon>
        <taxon>Embryophyta</taxon>
        <taxon>Bryophyta</taxon>
        <taxon>Bryophytina</taxon>
        <taxon>Bryopsida</taxon>
        <taxon>Dicranidae</taxon>
        <taxon>Pseudoditrichales</taxon>
        <taxon>Ditrichaceae</taxon>
        <taxon>Ceratodon</taxon>
    </lineage>
</organism>
<feature type="non-terminal residue" evidence="2">
    <location>
        <position position="149"/>
    </location>
</feature>
<dbReference type="EMBL" id="CM026421">
    <property type="protein sequence ID" value="KAG0589764.1"/>
    <property type="molecule type" value="Genomic_DNA"/>
</dbReference>
<keyword evidence="3" id="KW-1185">Reference proteome</keyword>
<protein>
    <submittedName>
        <fullName evidence="2">Uncharacterized protein</fullName>
    </submittedName>
</protein>
<evidence type="ECO:0000313" key="3">
    <source>
        <dbReference type="Proteomes" id="UP000822688"/>
    </source>
</evidence>
<sequence>MTPLMTQFQITRYHHTPAPLHQSWRSELRTRLRSSTSSKLLLELLARLKIRLPLHLFLLTKTLVQLNLQIVASSKKLPHQVILMTSLKAHDHLHTTLNPPSTQQNRNNTKTYSSNPSTKHIHLIHQQPTNTPQTLRRKKKKKKKKTEIK</sequence>
<feature type="compositionally biased region" description="Polar residues" evidence="1">
    <location>
        <begin position="96"/>
        <end position="118"/>
    </location>
</feature>
<reference evidence="2" key="1">
    <citation type="submission" date="2020-06" db="EMBL/GenBank/DDBJ databases">
        <title>WGS assembly of Ceratodon purpureus strain R40.</title>
        <authorList>
            <person name="Carey S.B."/>
            <person name="Jenkins J."/>
            <person name="Shu S."/>
            <person name="Lovell J.T."/>
            <person name="Sreedasyam A."/>
            <person name="Maumus F."/>
            <person name="Tiley G.P."/>
            <person name="Fernandez-Pozo N."/>
            <person name="Barry K."/>
            <person name="Chen C."/>
            <person name="Wang M."/>
            <person name="Lipzen A."/>
            <person name="Daum C."/>
            <person name="Saski C.A."/>
            <person name="Payton A.C."/>
            <person name="Mcbreen J.C."/>
            <person name="Conrad R.E."/>
            <person name="Kollar L.M."/>
            <person name="Olsson S."/>
            <person name="Huttunen S."/>
            <person name="Landis J.B."/>
            <person name="Wickett N.J."/>
            <person name="Johnson M.G."/>
            <person name="Rensing S.A."/>
            <person name="Grimwood J."/>
            <person name="Schmutz J."/>
            <person name="Mcdaniel S.F."/>
        </authorList>
    </citation>
    <scope>NUCLEOTIDE SEQUENCE</scope>
    <source>
        <strain evidence="2">R40</strain>
    </source>
</reference>
<gene>
    <name evidence="2" type="ORF">KC19_1G046300</name>
</gene>
<feature type="region of interest" description="Disordered" evidence="1">
    <location>
        <begin position="96"/>
        <end position="149"/>
    </location>
</feature>
<evidence type="ECO:0000313" key="2">
    <source>
        <dbReference type="EMBL" id="KAG0589764.1"/>
    </source>
</evidence>
<feature type="compositionally biased region" description="Basic residues" evidence="1">
    <location>
        <begin position="135"/>
        <end position="149"/>
    </location>
</feature>